<feature type="domain" description="TonB-dependent receptor-like beta-barrel" evidence="14">
    <location>
        <begin position="297"/>
        <end position="715"/>
    </location>
</feature>
<dbReference type="Pfam" id="PF07715">
    <property type="entry name" value="Plug"/>
    <property type="match status" value="1"/>
</dbReference>
<comment type="subcellular location">
    <subcellularLocation>
        <location evidence="1">Cell outer membrane</location>
        <topology evidence="1">Multi-pass membrane protein</topology>
    </subcellularLocation>
</comment>
<dbReference type="Gene3D" id="2.170.130.10">
    <property type="entry name" value="TonB-dependent receptor, plug domain"/>
    <property type="match status" value="1"/>
</dbReference>
<comment type="similarity">
    <text evidence="11">Belongs to the TonB-dependent receptor family.</text>
</comment>
<evidence type="ECO:0000256" key="12">
    <source>
        <dbReference type="SAM" id="MobiDB-lite"/>
    </source>
</evidence>
<evidence type="ECO:0000256" key="11">
    <source>
        <dbReference type="RuleBase" id="RU003357"/>
    </source>
</evidence>
<keyword evidence="13" id="KW-0732">Signal</keyword>
<dbReference type="Gene3D" id="2.40.170.20">
    <property type="entry name" value="TonB-dependent receptor, beta-barrel domain"/>
    <property type="match status" value="1"/>
</dbReference>
<accession>A0A0K1PEW6</accession>
<dbReference type="PANTHER" id="PTHR32552">
    <property type="entry name" value="FERRICHROME IRON RECEPTOR-RELATED"/>
    <property type="match status" value="1"/>
</dbReference>
<evidence type="ECO:0000256" key="13">
    <source>
        <dbReference type="SAM" id="SignalP"/>
    </source>
</evidence>
<dbReference type="SUPFAM" id="SSF56935">
    <property type="entry name" value="Porins"/>
    <property type="match status" value="1"/>
</dbReference>
<dbReference type="GO" id="GO:0009279">
    <property type="term" value="C:cell outer membrane"/>
    <property type="evidence" value="ECO:0007669"/>
    <property type="project" value="UniProtKB-SubCell"/>
</dbReference>
<keyword evidence="4" id="KW-0410">Iron transport</keyword>
<keyword evidence="7" id="KW-0406">Ion transport</keyword>
<dbReference type="STRING" id="1391653.AKJ08_2434"/>
<keyword evidence="16" id="KW-0675">Receptor</keyword>
<evidence type="ECO:0000259" key="14">
    <source>
        <dbReference type="Pfam" id="PF00593"/>
    </source>
</evidence>
<dbReference type="InterPro" id="IPR037066">
    <property type="entry name" value="Plug_dom_sf"/>
</dbReference>
<organism evidence="16 17">
    <name type="scientific">Vulgatibacter incomptus</name>
    <dbReference type="NCBI Taxonomy" id="1391653"/>
    <lineage>
        <taxon>Bacteria</taxon>
        <taxon>Pseudomonadati</taxon>
        <taxon>Myxococcota</taxon>
        <taxon>Myxococcia</taxon>
        <taxon>Myxococcales</taxon>
        <taxon>Cystobacterineae</taxon>
        <taxon>Vulgatibacteraceae</taxon>
        <taxon>Vulgatibacter</taxon>
    </lineage>
</organism>
<keyword evidence="5" id="KW-0812">Transmembrane</keyword>
<evidence type="ECO:0000256" key="4">
    <source>
        <dbReference type="ARBA" id="ARBA00022496"/>
    </source>
</evidence>
<feature type="domain" description="TonB-dependent receptor plug" evidence="15">
    <location>
        <begin position="126"/>
        <end position="222"/>
    </location>
</feature>
<keyword evidence="8 11" id="KW-0798">TonB box</keyword>
<feature type="region of interest" description="Disordered" evidence="12">
    <location>
        <begin position="55"/>
        <end position="94"/>
    </location>
</feature>
<evidence type="ECO:0000256" key="3">
    <source>
        <dbReference type="ARBA" id="ARBA00022452"/>
    </source>
</evidence>
<dbReference type="Pfam" id="PF00593">
    <property type="entry name" value="TonB_dep_Rec_b-barrel"/>
    <property type="match status" value="1"/>
</dbReference>
<dbReference type="OrthoDB" id="99480at2"/>
<feature type="compositionally biased region" description="Low complexity" evidence="12">
    <location>
        <begin position="55"/>
        <end position="78"/>
    </location>
</feature>
<keyword evidence="10" id="KW-0998">Cell outer membrane</keyword>
<name>A0A0K1PEW6_9BACT</name>
<evidence type="ECO:0000313" key="16">
    <source>
        <dbReference type="EMBL" id="AKU92047.1"/>
    </source>
</evidence>
<evidence type="ECO:0000256" key="1">
    <source>
        <dbReference type="ARBA" id="ARBA00004571"/>
    </source>
</evidence>
<evidence type="ECO:0000256" key="2">
    <source>
        <dbReference type="ARBA" id="ARBA00022448"/>
    </source>
</evidence>
<evidence type="ECO:0000256" key="9">
    <source>
        <dbReference type="ARBA" id="ARBA00023136"/>
    </source>
</evidence>
<gene>
    <name evidence="16" type="ORF">AKJ08_2434</name>
</gene>
<feature type="signal peptide" evidence="13">
    <location>
        <begin position="1"/>
        <end position="21"/>
    </location>
</feature>
<dbReference type="Proteomes" id="UP000055590">
    <property type="component" value="Chromosome"/>
</dbReference>
<reference evidence="16 17" key="1">
    <citation type="submission" date="2015-08" db="EMBL/GenBank/DDBJ databases">
        <authorList>
            <person name="Babu N.S."/>
            <person name="Beckwith C.J."/>
            <person name="Beseler K.G."/>
            <person name="Brison A."/>
            <person name="Carone J.V."/>
            <person name="Caskin T.P."/>
            <person name="Diamond M."/>
            <person name="Durham M.E."/>
            <person name="Foxe J.M."/>
            <person name="Go M."/>
            <person name="Henderson B.A."/>
            <person name="Jones I.B."/>
            <person name="McGettigan J.A."/>
            <person name="Micheletti S.J."/>
            <person name="Nasrallah M.E."/>
            <person name="Ortiz D."/>
            <person name="Piller C.R."/>
            <person name="Privatt S.R."/>
            <person name="Schneider S.L."/>
            <person name="Sharp S."/>
            <person name="Smith T.C."/>
            <person name="Stanton J.D."/>
            <person name="Ullery H.E."/>
            <person name="Wilson R.J."/>
            <person name="Serrano M.G."/>
            <person name="Buck G."/>
            <person name="Lee V."/>
            <person name="Wang Y."/>
            <person name="Carvalho R."/>
            <person name="Voegtly L."/>
            <person name="Shi R."/>
            <person name="Duckworth R."/>
            <person name="Johnson A."/>
            <person name="Loviza R."/>
            <person name="Walstead R."/>
            <person name="Shah Z."/>
            <person name="Kiflezghi M."/>
            <person name="Wade K."/>
            <person name="Ball S.L."/>
            <person name="Bradley K.W."/>
            <person name="Asai D.J."/>
            <person name="Bowman C.A."/>
            <person name="Russell D.A."/>
            <person name="Pope W.H."/>
            <person name="Jacobs-Sera D."/>
            <person name="Hendrix R.W."/>
            <person name="Hatfull G.F."/>
        </authorList>
    </citation>
    <scope>NUCLEOTIDE SEQUENCE [LARGE SCALE GENOMIC DNA]</scope>
    <source>
        <strain evidence="16 17">DSM 27710</strain>
    </source>
</reference>
<keyword evidence="17" id="KW-1185">Reference proteome</keyword>
<dbReference type="AlphaFoldDB" id="A0A0K1PEW6"/>
<sequence>MKVSPLAAICLLLASAPRAIAAEELVETPTAAEQVLAAPTPGTAAEEPLAASIPAAAAEPSAAQTPETAEEPVAASPPKARAVPRPASEDEVPAELPGFETTVVGKRPPPAPVAASDLLLRPASYRDVPRRSAQELLTLAPGILLSNHQGEGHASAVFLRGFDAGEGQDIEFRLEAVPLNEPSNPHGHGYADTHFIIPELVESVRVVEGPFDPAQGDFAVAGSVEYRLGLPERGLRVQGGQGTYGAQELTMLWGPGDSAPSGTFVGVLLRRGDGFGPARAYAGGSAMAGYEHRFDDRTRLRLVGTSYATSFDSAGVIRVDDYEAGRLPCGSDRDSQFFCAYDPGQGGESSRHGFFATLSRQEAWQDASQTIFFSSRRLRLAENFTGYLFDDPLQRGDGQEELYSAFTVGLRGNLVLRREVAGLPQELEVGYLARYDDGESTIRKLRRPGGDPYSTSLDNALRVTNLGAYAAARTRLTGWFRLAGGFRVDSFFFDVTDRNRPTETRAGPREPTQELGANGLALEPRLTAIVRLADGLDWITSYGVGVRSSDVAALSDGEFAPFARVRAAETGLVRQGEALVPYQARLVAFTTRVDRDLVFDERHARNVFVGASSRYGALAAAQVEAGRWLATQGSFTWTEARLSPDGAGFWAIDAGARLPYVPRWVARVDAAFRRRIAVAGEELPASAAVGVNWIGARPLPLDRLGDPVLTVDVGGRVRWGMVEAGLQVTNLLDARYYAAQFNYASNFAASDATPSRVAALHFAAAPPRMALFTLSVILENDRMGP</sequence>
<dbReference type="KEGG" id="vin:AKJ08_2434"/>
<dbReference type="InterPro" id="IPR039426">
    <property type="entry name" value="TonB-dep_rcpt-like"/>
</dbReference>
<dbReference type="InterPro" id="IPR036942">
    <property type="entry name" value="Beta-barrel_TonB_sf"/>
</dbReference>
<evidence type="ECO:0000256" key="7">
    <source>
        <dbReference type="ARBA" id="ARBA00023065"/>
    </source>
</evidence>
<dbReference type="GO" id="GO:0006826">
    <property type="term" value="P:iron ion transport"/>
    <property type="evidence" value="ECO:0007669"/>
    <property type="project" value="UniProtKB-KW"/>
</dbReference>
<dbReference type="InterPro" id="IPR000531">
    <property type="entry name" value="Beta-barrel_TonB"/>
</dbReference>
<keyword evidence="2" id="KW-0813">Transport</keyword>
<keyword evidence="9 11" id="KW-0472">Membrane</keyword>
<keyword evidence="6" id="KW-0408">Iron</keyword>
<dbReference type="PANTHER" id="PTHR32552:SF81">
    <property type="entry name" value="TONB-DEPENDENT OUTER MEMBRANE RECEPTOR"/>
    <property type="match status" value="1"/>
</dbReference>
<evidence type="ECO:0000256" key="5">
    <source>
        <dbReference type="ARBA" id="ARBA00022692"/>
    </source>
</evidence>
<evidence type="ECO:0000256" key="6">
    <source>
        <dbReference type="ARBA" id="ARBA00023004"/>
    </source>
</evidence>
<dbReference type="InterPro" id="IPR012910">
    <property type="entry name" value="Plug_dom"/>
</dbReference>
<evidence type="ECO:0000259" key="15">
    <source>
        <dbReference type="Pfam" id="PF07715"/>
    </source>
</evidence>
<evidence type="ECO:0000256" key="8">
    <source>
        <dbReference type="ARBA" id="ARBA00023077"/>
    </source>
</evidence>
<proteinExistence type="inferred from homology"/>
<feature type="chain" id="PRO_5005465454" evidence="13">
    <location>
        <begin position="22"/>
        <end position="785"/>
    </location>
</feature>
<dbReference type="EMBL" id="CP012332">
    <property type="protein sequence ID" value="AKU92047.1"/>
    <property type="molecule type" value="Genomic_DNA"/>
</dbReference>
<dbReference type="RefSeq" id="WP_050726274.1">
    <property type="nucleotide sequence ID" value="NZ_CP012332.1"/>
</dbReference>
<evidence type="ECO:0000256" key="10">
    <source>
        <dbReference type="ARBA" id="ARBA00023237"/>
    </source>
</evidence>
<keyword evidence="3" id="KW-1134">Transmembrane beta strand</keyword>
<evidence type="ECO:0000313" key="17">
    <source>
        <dbReference type="Proteomes" id="UP000055590"/>
    </source>
</evidence>
<protein>
    <submittedName>
        <fullName evidence="16">Nicel/Cobalt-specific TonB-dependent outer membrane receptor</fullName>
    </submittedName>
</protein>